<accession>A0A0Z8G8T9</accession>
<dbReference type="Pfam" id="PF11217">
    <property type="entry name" value="DUF3013"/>
    <property type="match status" value="1"/>
</dbReference>
<protein>
    <submittedName>
        <fullName evidence="2">MazG nucleotide pyrophosphohydrolase domain-containing protein</fullName>
    </submittedName>
</protein>
<feature type="domain" description="NTP pyrophosphohydrolase MazG-like" evidence="1">
    <location>
        <begin position="23"/>
        <end position="85"/>
    </location>
</feature>
<dbReference type="AlphaFoldDB" id="A0A0Z8G8T9"/>
<dbReference type="SUPFAM" id="SSF101386">
    <property type="entry name" value="all-alpha NTP pyrophosphatases"/>
    <property type="match status" value="1"/>
</dbReference>
<dbReference type="InterPro" id="IPR021380">
    <property type="entry name" value="DUF3013"/>
</dbReference>
<dbReference type="EMBL" id="FIGZ01000010">
    <property type="protein sequence ID" value="CYU94309.1"/>
    <property type="molecule type" value="Genomic_DNA"/>
</dbReference>
<dbReference type="Gene3D" id="3.40.50.11250">
    <property type="entry name" value="Protein of unknown function DUF3013"/>
    <property type="match status" value="1"/>
</dbReference>
<dbReference type="Gene3D" id="1.10.287.1080">
    <property type="entry name" value="MazG-like"/>
    <property type="match status" value="1"/>
</dbReference>
<gene>
    <name evidence="2" type="ORF">ERS132406_01149</name>
</gene>
<evidence type="ECO:0000313" key="3">
    <source>
        <dbReference type="Proteomes" id="UP000072083"/>
    </source>
</evidence>
<dbReference type="Proteomes" id="UP000072083">
    <property type="component" value="Unassembled WGS sequence"/>
</dbReference>
<dbReference type="InterPro" id="IPR004518">
    <property type="entry name" value="MazG-like_dom"/>
</dbReference>
<reference evidence="2 3" key="1">
    <citation type="submission" date="2016-02" db="EMBL/GenBank/DDBJ databases">
        <authorList>
            <consortium name="Pathogen Informatics"/>
        </authorList>
    </citation>
    <scope>NUCLEOTIDE SEQUENCE [LARGE SCALE GENOMIC DNA]</scope>
    <source>
        <strain evidence="2 3">LSS44</strain>
    </source>
</reference>
<dbReference type="Pfam" id="PF03819">
    <property type="entry name" value="MazG"/>
    <property type="match status" value="1"/>
</dbReference>
<keyword evidence="2" id="KW-0378">Hydrolase</keyword>
<name>A0A0Z8G8T9_STRSU</name>
<proteinExistence type="predicted"/>
<dbReference type="GO" id="GO:0016787">
    <property type="term" value="F:hydrolase activity"/>
    <property type="evidence" value="ECO:0007669"/>
    <property type="project" value="UniProtKB-KW"/>
</dbReference>
<sequence>MTELTVGVLEEYLRDHYGTTFPEQSLFMKLVEEIGEVAELLNQRAGRKMMDGEDDSSARLAEELADVIHYAVALVAVNQLDLTKSILEKDKQASVKYGREINLLEFIEKRNRMAKHGFLDVLEAALDKHFTYDYELNWDKKNHAVELAFILEAQNAAGIETVDDEGNASAEDIFLEEYVLFYNQDKSRFDEEDYLVALPFDAKKGFSAEFLTYFAGFLKDTADQGLDDLMDFLADPEAQEFAISWDGEAFEKGRAELVEGEFYPYPRY</sequence>
<evidence type="ECO:0000259" key="1">
    <source>
        <dbReference type="Pfam" id="PF03819"/>
    </source>
</evidence>
<evidence type="ECO:0000313" key="2">
    <source>
        <dbReference type="EMBL" id="CYU94309.1"/>
    </source>
</evidence>
<organism evidence="2 3">
    <name type="scientific">Streptococcus suis</name>
    <dbReference type="NCBI Taxonomy" id="1307"/>
    <lineage>
        <taxon>Bacteria</taxon>
        <taxon>Bacillati</taxon>
        <taxon>Bacillota</taxon>
        <taxon>Bacilli</taxon>
        <taxon>Lactobacillales</taxon>
        <taxon>Streptococcaceae</taxon>
        <taxon>Streptococcus</taxon>
    </lineage>
</organism>